<dbReference type="InterPro" id="IPR050186">
    <property type="entry name" value="TPT_transporter"/>
</dbReference>
<keyword evidence="3 6" id="KW-1133">Transmembrane helix</keyword>
<evidence type="ECO:0000256" key="6">
    <source>
        <dbReference type="SAM" id="Phobius"/>
    </source>
</evidence>
<evidence type="ECO:0000256" key="3">
    <source>
        <dbReference type="ARBA" id="ARBA00022989"/>
    </source>
</evidence>
<dbReference type="OrthoDB" id="1712976at2759"/>
<protein>
    <recommendedName>
        <fullName evidence="9">Sugar phosphate transporter domain-containing protein</fullName>
    </recommendedName>
</protein>
<proteinExistence type="predicted"/>
<reference evidence="7 8" key="1">
    <citation type="journal article" date="2018" name="Cell">
        <title>The Chara Genome: Secondary Complexity and Implications for Plant Terrestrialization.</title>
        <authorList>
            <person name="Nishiyama T."/>
            <person name="Sakayama H."/>
            <person name="Vries J.D."/>
            <person name="Buschmann H."/>
            <person name="Saint-Marcoux D."/>
            <person name="Ullrich K.K."/>
            <person name="Haas F.B."/>
            <person name="Vanderstraeten L."/>
            <person name="Becker D."/>
            <person name="Lang D."/>
            <person name="Vosolsobe S."/>
            <person name="Rombauts S."/>
            <person name="Wilhelmsson P.K.I."/>
            <person name="Janitza P."/>
            <person name="Kern R."/>
            <person name="Heyl A."/>
            <person name="Rumpler F."/>
            <person name="Villalobos L.I.A.C."/>
            <person name="Clay J.M."/>
            <person name="Skokan R."/>
            <person name="Toyoda A."/>
            <person name="Suzuki Y."/>
            <person name="Kagoshima H."/>
            <person name="Schijlen E."/>
            <person name="Tajeshwar N."/>
            <person name="Catarino B."/>
            <person name="Hetherington A.J."/>
            <person name="Saltykova A."/>
            <person name="Bonnot C."/>
            <person name="Breuninger H."/>
            <person name="Symeonidi A."/>
            <person name="Radhakrishnan G.V."/>
            <person name="Van Nieuwerburgh F."/>
            <person name="Deforce D."/>
            <person name="Chang C."/>
            <person name="Karol K.G."/>
            <person name="Hedrich R."/>
            <person name="Ulvskov P."/>
            <person name="Glockner G."/>
            <person name="Delwiche C.F."/>
            <person name="Petrasek J."/>
            <person name="Van de Peer Y."/>
            <person name="Friml J."/>
            <person name="Beilby M."/>
            <person name="Dolan L."/>
            <person name="Kohara Y."/>
            <person name="Sugano S."/>
            <person name="Fujiyama A."/>
            <person name="Delaux P.-M."/>
            <person name="Quint M."/>
            <person name="TheiBen G."/>
            <person name="Hagemann M."/>
            <person name="Harholt J."/>
            <person name="Dunand C."/>
            <person name="Zachgo S."/>
            <person name="Langdale J."/>
            <person name="Maumus F."/>
            <person name="Straeten D.V.D."/>
            <person name="Gould S.B."/>
            <person name="Rensing S.A."/>
        </authorList>
    </citation>
    <scope>NUCLEOTIDE SEQUENCE [LARGE SCALE GENOMIC DNA]</scope>
    <source>
        <strain evidence="7 8">S276</strain>
    </source>
</reference>
<evidence type="ECO:0000313" key="7">
    <source>
        <dbReference type="EMBL" id="GBG84217.1"/>
    </source>
</evidence>
<feature type="region of interest" description="Disordered" evidence="5">
    <location>
        <begin position="1"/>
        <end position="23"/>
    </location>
</feature>
<keyword evidence="2 6" id="KW-0812">Transmembrane</keyword>
<feature type="transmembrane region" description="Helical" evidence="6">
    <location>
        <begin position="158"/>
        <end position="181"/>
    </location>
</feature>
<feature type="transmembrane region" description="Helical" evidence="6">
    <location>
        <begin position="95"/>
        <end position="113"/>
    </location>
</feature>
<feature type="region of interest" description="Disordered" evidence="5">
    <location>
        <begin position="211"/>
        <end position="238"/>
    </location>
</feature>
<dbReference type="PANTHER" id="PTHR11132">
    <property type="entry name" value="SOLUTE CARRIER FAMILY 35"/>
    <property type="match status" value="1"/>
</dbReference>
<dbReference type="AlphaFoldDB" id="A0A388LPF9"/>
<evidence type="ECO:0000256" key="1">
    <source>
        <dbReference type="ARBA" id="ARBA00004141"/>
    </source>
</evidence>
<keyword evidence="8" id="KW-1185">Reference proteome</keyword>
<comment type="subcellular location">
    <subcellularLocation>
        <location evidence="1">Membrane</location>
        <topology evidence="1">Multi-pass membrane protein</topology>
    </subcellularLocation>
</comment>
<evidence type="ECO:0000313" key="8">
    <source>
        <dbReference type="Proteomes" id="UP000265515"/>
    </source>
</evidence>
<evidence type="ECO:0000256" key="5">
    <source>
        <dbReference type="SAM" id="MobiDB-lite"/>
    </source>
</evidence>
<name>A0A388LPF9_CHABU</name>
<gene>
    <name evidence="7" type="ORF">CBR_g38189</name>
</gene>
<evidence type="ECO:0000256" key="2">
    <source>
        <dbReference type="ARBA" id="ARBA00022692"/>
    </source>
</evidence>
<feature type="transmembrane region" description="Helical" evidence="6">
    <location>
        <begin position="187"/>
        <end position="208"/>
    </location>
</feature>
<organism evidence="7 8">
    <name type="scientific">Chara braunii</name>
    <name type="common">Braun's stonewort</name>
    <dbReference type="NCBI Taxonomy" id="69332"/>
    <lineage>
        <taxon>Eukaryota</taxon>
        <taxon>Viridiplantae</taxon>
        <taxon>Streptophyta</taxon>
        <taxon>Charophyceae</taxon>
        <taxon>Charales</taxon>
        <taxon>Characeae</taxon>
        <taxon>Chara</taxon>
    </lineage>
</organism>
<dbReference type="Proteomes" id="UP000265515">
    <property type="component" value="Unassembled WGS sequence"/>
</dbReference>
<sequence>MAGREVQPRLRAPADLPRQESLGEGGVGVPLIASSARRSIGGSKGADASARDRRIADISAWIFNISTSVGVIMVNKQLLSVYKFGFVRYSRSTKLSIVLVLLGVGICTVSDITVNAKGFLAACIAVVSTSFQQYFFIILSCLIAVGTNLSQFICIGRFSAVGFQVLGHMKTVLVLVLGYFLFGKEMFTMKVLLGITFAIVGMVWYGNVAKKDKAPPSKDKPTVNELKMSEASKEDEQV</sequence>
<feature type="transmembrane region" description="Helical" evidence="6">
    <location>
        <begin position="119"/>
        <end position="146"/>
    </location>
</feature>
<comment type="caution">
    <text evidence="7">The sequence shown here is derived from an EMBL/GenBank/DDBJ whole genome shotgun (WGS) entry which is preliminary data.</text>
</comment>
<dbReference type="EMBL" id="BFEA01000468">
    <property type="protein sequence ID" value="GBG84217.1"/>
    <property type="molecule type" value="Genomic_DNA"/>
</dbReference>
<accession>A0A388LPF9</accession>
<dbReference type="GO" id="GO:0016020">
    <property type="term" value="C:membrane"/>
    <property type="evidence" value="ECO:0007669"/>
    <property type="project" value="UniProtKB-SubCell"/>
</dbReference>
<evidence type="ECO:0000256" key="4">
    <source>
        <dbReference type="ARBA" id="ARBA00023136"/>
    </source>
</evidence>
<dbReference type="Gramene" id="GBG84217">
    <property type="protein sequence ID" value="GBG84217"/>
    <property type="gene ID" value="CBR_g38189"/>
</dbReference>
<keyword evidence="4 6" id="KW-0472">Membrane</keyword>
<evidence type="ECO:0008006" key="9">
    <source>
        <dbReference type="Google" id="ProtNLM"/>
    </source>
</evidence>